<protein>
    <submittedName>
        <fullName evidence="1">Uncharacterized protein</fullName>
    </submittedName>
</protein>
<name>A0ACB7PKC1_9PEZI</name>
<keyword evidence="2" id="KW-1185">Reference proteome</keyword>
<gene>
    <name evidence="1" type="ORF">F5144DRAFT_521596</name>
</gene>
<dbReference type="EMBL" id="JAGIZQ010000001">
    <property type="protein sequence ID" value="KAH6649320.1"/>
    <property type="molecule type" value="Genomic_DNA"/>
</dbReference>
<accession>A0ACB7PKC1</accession>
<organism evidence="1 2">
    <name type="scientific">Chaetomium tenue</name>
    <dbReference type="NCBI Taxonomy" id="1854479"/>
    <lineage>
        <taxon>Eukaryota</taxon>
        <taxon>Fungi</taxon>
        <taxon>Dikarya</taxon>
        <taxon>Ascomycota</taxon>
        <taxon>Pezizomycotina</taxon>
        <taxon>Sordariomycetes</taxon>
        <taxon>Sordariomycetidae</taxon>
        <taxon>Sordariales</taxon>
        <taxon>Chaetomiaceae</taxon>
        <taxon>Chaetomium</taxon>
    </lineage>
</organism>
<evidence type="ECO:0000313" key="2">
    <source>
        <dbReference type="Proteomes" id="UP000724584"/>
    </source>
</evidence>
<proteinExistence type="predicted"/>
<dbReference type="Proteomes" id="UP000724584">
    <property type="component" value="Unassembled WGS sequence"/>
</dbReference>
<reference evidence="1 2" key="1">
    <citation type="journal article" date="2021" name="Nat. Commun.">
        <title>Genetic determinants of endophytism in the Arabidopsis root mycobiome.</title>
        <authorList>
            <person name="Mesny F."/>
            <person name="Miyauchi S."/>
            <person name="Thiergart T."/>
            <person name="Pickel B."/>
            <person name="Atanasova L."/>
            <person name="Karlsson M."/>
            <person name="Huettel B."/>
            <person name="Barry K.W."/>
            <person name="Haridas S."/>
            <person name="Chen C."/>
            <person name="Bauer D."/>
            <person name="Andreopoulos W."/>
            <person name="Pangilinan J."/>
            <person name="LaButti K."/>
            <person name="Riley R."/>
            <person name="Lipzen A."/>
            <person name="Clum A."/>
            <person name="Drula E."/>
            <person name="Henrissat B."/>
            <person name="Kohler A."/>
            <person name="Grigoriev I.V."/>
            <person name="Martin F.M."/>
            <person name="Hacquard S."/>
        </authorList>
    </citation>
    <scope>NUCLEOTIDE SEQUENCE [LARGE SCALE GENOMIC DNA]</scope>
    <source>
        <strain evidence="1 2">MPI-SDFR-AT-0079</strain>
    </source>
</reference>
<comment type="caution">
    <text evidence="1">The sequence shown here is derived from an EMBL/GenBank/DDBJ whole genome shotgun (WGS) entry which is preliminary data.</text>
</comment>
<evidence type="ECO:0000313" key="1">
    <source>
        <dbReference type="EMBL" id="KAH6649320.1"/>
    </source>
</evidence>
<sequence length="547" mass="61534">MRLQIDISDAAVEENEDIHQLHLWGMQSSLWKTSCLICGKDTGPSRIRCNCGEGVPLKNRPSSNHRRIAIFQSDPPGLNLVWAEVKDSHLIIDDPTLDDFYGGSQTGSAWLDLAVINPAVENEPFHKLGHGLAMGFSSTMMDPEAVVEAKWRNRATTTISGPGYQAQWPGPLIFFCYGYPLSDYVKVDPTQSDDVEHGAEGKMSSLEIWTELDAMRYKGMVGEQESVEKQLLRQMGASRSVTPCAGPVWKWKVKEHGTSMRILDFTHKDLAVAIDYIALSQINPTPSRLQHWNLTNRVHAIQVQDLNHPGYGIKDLWNYVNPAIPFEFDNRPDSDLTLYLPKTSDFISFRRVALPLCTSAHPLLGAFAVGLPWLAHHSMEINPPFRRQIPLPTRWALLELLPTVSPTTGHPVRLDLHVPAPVCDSIAVLHADATMLSPHHVRALLKYLRHTNPREWQRRGPKGFETYWKLYARLEMKVGDNVPDVYAVRPGSNTTVALAGIDVLATVMAHLTLEGLENETPRRREEIVRARREMFDVMCGHREMAGH</sequence>